<evidence type="ECO:0000256" key="5">
    <source>
        <dbReference type="ARBA" id="ARBA00022764"/>
    </source>
</evidence>
<evidence type="ECO:0000256" key="3">
    <source>
        <dbReference type="ARBA" id="ARBA00022448"/>
    </source>
</evidence>
<dbReference type="EMBL" id="JAAKZG010000019">
    <property type="protein sequence ID" value="NGN44768.1"/>
    <property type="molecule type" value="Genomic_DNA"/>
</dbReference>
<evidence type="ECO:0000256" key="1">
    <source>
        <dbReference type="ARBA" id="ARBA00004418"/>
    </source>
</evidence>
<dbReference type="AlphaFoldDB" id="A0A7C9VHQ8"/>
<reference evidence="7 8" key="1">
    <citation type="submission" date="2020-02" db="EMBL/GenBank/DDBJ databases">
        <title>Genome sequence of the type strain CGMCC 1.15528 of Mesorhizobium zhangyense.</title>
        <authorList>
            <person name="Gao J."/>
            <person name="Sun J."/>
        </authorList>
    </citation>
    <scope>NUCLEOTIDE SEQUENCE [LARGE SCALE GENOMIC DNA]</scope>
    <source>
        <strain evidence="7 8">CGMCC 1.15528</strain>
    </source>
</reference>
<dbReference type="InterPro" id="IPR006059">
    <property type="entry name" value="SBP"/>
</dbReference>
<dbReference type="PANTHER" id="PTHR43649:SF34">
    <property type="entry name" value="ABC TRANSPORTER PERIPLASMIC-BINDING PROTEIN YCJN-RELATED"/>
    <property type="match status" value="1"/>
</dbReference>
<evidence type="ECO:0000313" key="7">
    <source>
        <dbReference type="EMBL" id="NGN44768.1"/>
    </source>
</evidence>
<keyword evidence="5" id="KW-0574">Periplasm</keyword>
<dbReference type="Proteomes" id="UP000481252">
    <property type="component" value="Unassembled WGS sequence"/>
</dbReference>
<keyword evidence="8" id="KW-1185">Reference proteome</keyword>
<accession>A0A7C9VHQ8</accession>
<dbReference type="Gene3D" id="3.40.190.10">
    <property type="entry name" value="Periplasmic binding protein-like II"/>
    <property type="match status" value="1"/>
</dbReference>
<evidence type="ECO:0000256" key="2">
    <source>
        <dbReference type="ARBA" id="ARBA00008520"/>
    </source>
</evidence>
<dbReference type="PANTHER" id="PTHR43649">
    <property type="entry name" value="ARABINOSE-BINDING PROTEIN-RELATED"/>
    <property type="match status" value="1"/>
</dbReference>
<gene>
    <name evidence="7" type="ORF">G6N74_27300</name>
</gene>
<feature type="chain" id="PRO_5028957362" evidence="6">
    <location>
        <begin position="25"/>
        <end position="430"/>
    </location>
</feature>
<name>A0A7C9VHQ8_9HYPH</name>
<protein>
    <submittedName>
        <fullName evidence="7">Extracellular solute-binding protein</fullName>
    </submittedName>
</protein>
<dbReference type="GO" id="GO:0042597">
    <property type="term" value="C:periplasmic space"/>
    <property type="evidence" value="ECO:0007669"/>
    <property type="project" value="UniProtKB-SubCell"/>
</dbReference>
<evidence type="ECO:0000313" key="8">
    <source>
        <dbReference type="Proteomes" id="UP000481252"/>
    </source>
</evidence>
<comment type="similarity">
    <text evidence="2">Belongs to the bacterial solute-binding protein 1 family.</text>
</comment>
<proteinExistence type="inferred from homology"/>
<comment type="caution">
    <text evidence="7">The sequence shown here is derived from an EMBL/GenBank/DDBJ whole genome shotgun (WGS) entry which is preliminary data.</text>
</comment>
<comment type="subcellular location">
    <subcellularLocation>
        <location evidence="1">Periplasm</location>
    </subcellularLocation>
</comment>
<dbReference type="RefSeq" id="WP_165121146.1">
    <property type="nucleotide sequence ID" value="NZ_JAAKZG010000019.1"/>
</dbReference>
<dbReference type="Pfam" id="PF01547">
    <property type="entry name" value="SBP_bac_1"/>
    <property type="match status" value="1"/>
</dbReference>
<evidence type="ECO:0000256" key="6">
    <source>
        <dbReference type="SAM" id="SignalP"/>
    </source>
</evidence>
<organism evidence="7 8">
    <name type="scientific">Mesorhizobium zhangyense</name>
    <dbReference type="NCBI Taxonomy" id="1776730"/>
    <lineage>
        <taxon>Bacteria</taxon>
        <taxon>Pseudomonadati</taxon>
        <taxon>Pseudomonadota</taxon>
        <taxon>Alphaproteobacteria</taxon>
        <taxon>Hyphomicrobiales</taxon>
        <taxon>Phyllobacteriaceae</taxon>
        <taxon>Mesorhizobium</taxon>
    </lineage>
</organism>
<dbReference type="InterPro" id="IPR050490">
    <property type="entry name" value="Bact_solute-bd_prot1"/>
</dbReference>
<feature type="signal peptide" evidence="6">
    <location>
        <begin position="1"/>
        <end position="24"/>
    </location>
</feature>
<sequence length="430" mass="45047">MRLVWTIKYALAAGIMALPTAAFAEAVKISYLTHWAPETVALLEEAATEYAKTNPDVAVTVRAVPFGDLLTTLRSQGGGADGATIAGIYDLWLPELARDKLVAPAPETVATEVKGAWPAGVVSAASVGGTLYGIPNEIDVYALNYNKALFAEAGISGPPKTWDEFKDAAAKLTKKDAGQQGFGMINSWAAGVVHPFSSLLVSNGGDLVTDGKPMLDSKAAGETFQLYEDLIKAGSSDPAMATADANTTGPFLDNFVSGKTGMIIMANWWESALKTGMGEKFSNIATAPIPVGPSGDKPRSISYSWMTVVNAGAGEAEQKAAWDFLAWLNGAKSGPNGSSAMANILMSMGILPSRTSDVDAFKDKLGSEFLSGYVSVLADAKPFPVVLGGQEFSESLQQTIEALQYGKVSAKDAQTNAQTDAVSILERAAK</sequence>
<keyword evidence="4 6" id="KW-0732">Signal</keyword>
<keyword evidence="3" id="KW-0813">Transport</keyword>
<dbReference type="SUPFAM" id="SSF53850">
    <property type="entry name" value="Periplasmic binding protein-like II"/>
    <property type="match status" value="1"/>
</dbReference>
<evidence type="ECO:0000256" key="4">
    <source>
        <dbReference type="ARBA" id="ARBA00022729"/>
    </source>
</evidence>